<dbReference type="Gene3D" id="3.20.20.80">
    <property type="entry name" value="Glycosidases"/>
    <property type="match status" value="1"/>
</dbReference>
<dbReference type="GO" id="GO:0005975">
    <property type="term" value="P:carbohydrate metabolic process"/>
    <property type="evidence" value="ECO:0007669"/>
    <property type="project" value="InterPro"/>
</dbReference>
<dbReference type="SUPFAM" id="SSF51011">
    <property type="entry name" value="Glycosyl hydrolase domain"/>
    <property type="match status" value="1"/>
</dbReference>
<evidence type="ECO:0000256" key="1">
    <source>
        <dbReference type="ARBA" id="ARBA00001412"/>
    </source>
</evidence>
<dbReference type="InterPro" id="IPR008979">
    <property type="entry name" value="Galactose-bd-like_sf"/>
</dbReference>
<evidence type="ECO:0000256" key="7">
    <source>
        <dbReference type="ARBA" id="ARBA00023295"/>
    </source>
</evidence>
<dbReference type="InterPro" id="IPR031330">
    <property type="entry name" value="Gly_Hdrlase_35_cat"/>
</dbReference>
<evidence type="ECO:0000313" key="11">
    <source>
        <dbReference type="EMBL" id="KIM54618.1"/>
    </source>
</evidence>
<protein>
    <recommendedName>
        <fullName evidence="3">beta-galactosidase</fullName>
        <ecNumber evidence="3">3.2.1.23</ecNumber>
    </recommendedName>
</protein>
<keyword evidence="9" id="KW-0472">Membrane</keyword>
<dbReference type="SUPFAM" id="SSF49785">
    <property type="entry name" value="Galactose-binding domain-like"/>
    <property type="match status" value="2"/>
</dbReference>
<dbReference type="Pfam" id="PF13363">
    <property type="entry name" value="BetaGal_dom3"/>
    <property type="match status" value="1"/>
</dbReference>
<dbReference type="STRING" id="1036808.A0A0C2YYF6"/>
<dbReference type="InterPro" id="IPR037110">
    <property type="entry name" value="Betagal_dom2_sf"/>
</dbReference>
<evidence type="ECO:0000256" key="8">
    <source>
        <dbReference type="RuleBase" id="RU003679"/>
    </source>
</evidence>
<name>A0A0C2YYF6_9AGAM</name>
<dbReference type="PANTHER" id="PTHR23421">
    <property type="entry name" value="BETA-GALACTOSIDASE RELATED"/>
    <property type="match status" value="1"/>
</dbReference>
<accession>A0A0C2YYF6</accession>
<dbReference type="EMBL" id="KN822151">
    <property type="protein sequence ID" value="KIM54618.1"/>
    <property type="molecule type" value="Genomic_DNA"/>
</dbReference>
<dbReference type="Gene3D" id="2.102.20.10">
    <property type="entry name" value="Beta-galactosidase, domain 2"/>
    <property type="match status" value="1"/>
</dbReference>
<feature type="transmembrane region" description="Helical" evidence="9">
    <location>
        <begin position="29"/>
        <end position="46"/>
    </location>
</feature>
<dbReference type="Gene3D" id="2.60.390.10">
    <property type="entry name" value="Beta-galactosidase, domain 3"/>
    <property type="match status" value="1"/>
</dbReference>
<dbReference type="Pfam" id="PF13364">
    <property type="entry name" value="BetaGal_ABD2"/>
    <property type="match status" value="2"/>
</dbReference>
<keyword evidence="4" id="KW-0732">Signal</keyword>
<keyword evidence="12" id="KW-1185">Reference proteome</keyword>
<evidence type="ECO:0000259" key="10">
    <source>
        <dbReference type="SMART" id="SM01029"/>
    </source>
</evidence>
<gene>
    <name evidence="11" type="ORF">SCLCIDRAFT_136458</name>
</gene>
<dbReference type="InterPro" id="IPR017853">
    <property type="entry name" value="GH"/>
</dbReference>
<keyword evidence="9" id="KW-1133">Transmembrane helix</keyword>
<sequence>MKSTIRSEEKLLPFAPVPRERTRCKLPKVLVIFVTVLCILASERIWTGPWPSLLLNIPNTSLASRQHALAIEPTSTTNLAGNGRTTDVLWDKYSLVIKGQRVFVHSGEFHTFRLPVPDLWLDILQKIKASGFNAISVYTHMGLINPSPGVIDFDNYRALKPLFEIAKQVGVWIVLRPGPYINAETTAGGLAHWVTSQVAGELRTNASDWTAAWQDYIQAIIKETVPYQISHGGPVIDNEYSQFPSTHANYFEELEAVYHDSGIVVPLTSNDPVWDQSWINGTGAVDIYGMDSYPQGFDCSNPKEWSPVLTEYYSYHQSIDPDRPWYFPEFQGGAFDAWGPTAPVGYEKCRELTGPDFESVFYLDLWASNAKLINYYMLYGGTSWGALPFPGVYTSYDYGSAIAESRELTTKYAELKRQGLFLRSSPEFYKTDRIGDSTTGAVVTTDSSVYATLLRNPDTNASFCIARQDDSTSAVTSNFRMNVMTSSGMIQIPRVVSAITLAGRQSKVIVTDYTFGSSKVLYATAQVLYAGCIGNRDVLFLYGDPNQEHEAALAFKGTPRIQAQGSRIHSSTSNDITTVSFLAGIEGLVTVWDSDEQLVLYSDTATAGTFWSPEIPASGGGDFASYWQFGTNTSILVGGPYLVRNATILGTTLALQGDLYEGVRLIVVAPDTVRMVTWNGVPVSADANAAAVVTSIGGFSAQIFPSSLVVGISPPQLTDWRYADSLPEIRSLFSDANWTVANHTTTNIPFKPHYGDGRVLYGCDYEFCENIILWRGHFNATEDSKSVNLTINGGAAFAASVWVNDVFLKTTYGNSTNNRNIIAETDEVFYFPPGSLKYGEDNVITVVQVCKDNMGFDLNGETAVDKEKSPRGVRGFILNVGKFGEWKVQGKLGGYTNYPDRVRGVLNEGGLFGERQGWHLPGYDTSSWKARDLSQGLPLASAGVGFFVTTFNLSIPEYLDIPMSFTFDQSSQPYRALLFVNGWMMGKRVANLGPQYDFPVHQGILNYNGINTVAVALWAMESVPIHPTLQLRFKGVYEGGVGRVHVNNPGWSAR</sequence>
<dbReference type="OrthoDB" id="1657402at2759"/>
<dbReference type="GO" id="GO:0004565">
    <property type="term" value="F:beta-galactosidase activity"/>
    <property type="evidence" value="ECO:0007669"/>
    <property type="project" value="UniProtKB-EC"/>
</dbReference>
<dbReference type="InterPro" id="IPR036833">
    <property type="entry name" value="BetaGal_dom3_sf"/>
</dbReference>
<dbReference type="AlphaFoldDB" id="A0A0C2YYF6"/>
<dbReference type="InterPro" id="IPR018954">
    <property type="entry name" value="Betagal_dom2"/>
</dbReference>
<evidence type="ECO:0000256" key="9">
    <source>
        <dbReference type="SAM" id="Phobius"/>
    </source>
</evidence>
<evidence type="ECO:0000256" key="3">
    <source>
        <dbReference type="ARBA" id="ARBA00012756"/>
    </source>
</evidence>
<dbReference type="Gene3D" id="2.60.120.260">
    <property type="entry name" value="Galactose-binding domain-like"/>
    <property type="match status" value="2"/>
</dbReference>
<comment type="catalytic activity">
    <reaction evidence="1">
        <text>Hydrolysis of terminal non-reducing beta-D-galactose residues in beta-D-galactosides.</text>
        <dbReference type="EC" id="3.2.1.23"/>
    </reaction>
</comment>
<evidence type="ECO:0000256" key="2">
    <source>
        <dbReference type="ARBA" id="ARBA00009809"/>
    </source>
</evidence>
<dbReference type="Pfam" id="PF01301">
    <property type="entry name" value="Glyco_hydro_35"/>
    <property type="match status" value="1"/>
</dbReference>
<keyword evidence="5 11" id="KW-0378">Hydrolase</keyword>
<keyword evidence="9" id="KW-0812">Transmembrane</keyword>
<dbReference type="FunFam" id="3.20.20.80:FF:000040">
    <property type="entry name" value="Beta-galactosidase A"/>
    <property type="match status" value="1"/>
</dbReference>
<dbReference type="InterPro" id="IPR025972">
    <property type="entry name" value="BetaGal_dom3"/>
</dbReference>
<dbReference type="SUPFAM" id="SSF51445">
    <property type="entry name" value="(Trans)glycosidases"/>
    <property type="match status" value="1"/>
</dbReference>
<dbReference type="Pfam" id="PF10435">
    <property type="entry name" value="BetaGal_dom2"/>
    <property type="match status" value="1"/>
</dbReference>
<proteinExistence type="inferred from homology"/>
<evidence type="ECO:0000256" key="6">
    <source>
        <dbReference type="ARBA" id="ARBA00023180"/>
    </source>
</evidence>
<dbReference type="InterPro" id="IPR025300">
    <property type="entry name" value="BetaGal_jelly_roll_dom"/>
</dbReference>
<reference evidence="12" key="2">
    <citation type="submission" date="2015-01" db="EMBL/GenBank/DDBJ databases">
        <title>Evolutionary Origins and Diversification of the Mycorrhizal Mutualists.</title>
        <authorList>
            <consortium name="DOE Joint Genome Institute"/>
            <consortium name="Mycorrhizal Genomics Consortium"/>
            <person name="Kohler A."/>
            <person name="Kuo A."/>
            <person name="Nagy L.G."/>
            <person name="Floudas D."/>
            <person name="Copeland A."/>
            <person name="Barry K.W."/>
            <person name="Cichocki N."/>
            <person name="Veneault-Fourrey C."/>
            <person name="LaButti K."/>
            <person name="Lindquist E.A."/>
            <person name="Lipzen A."/>
            <person name="Lundell T."/>
            <person name="Morin E."/>
            <person name="Murat C."/>
            <person name="Riley R."/>
            <person name="Ohm R."/>
            <person name="Sun H."/>
            <person name="Tunlid A."/>
            <person name="Henrissat B."/>
            <person name="Grigoriev I.V."/>
            <person name="Hibbett D.S."/>
            <person name="Martin F."/>
        </authorList>
    </citation>
    <scope>NUCLEOTIDE SEQUENCE [LARGE SCALE GENOMIC DNA]</scope>
    <source>
        <strain evidence="12">Foug A</strain>
    </source>
</reference>
<comment type="similarity">
    <text evidence="2 8">Belongs to the glycosyl hydrolase 35 family.</text>
</comment>
<dbReference type="PRINTS" id="PR00742">
    <property type="entry name" value="GLHYDRLASE35"/>
</dbReference>
<dbReference type="HOGENOM" id="CLU_005732_2_0_1"/>
<dbReference type="InParanoid" id="A0A0C2YYF6"/>
<keyword evidence="7" id="KW-0326">Glycosidase</keyword>
<organism evidence="11 12">
    <name type="scientific">Scleroderma citrinum Foug A</name>
    <dbReference type="NCBI Taxonomy" id="1036808"/>
    <lineage>
        <taxon>Eukaryota</taxon>
        <taxon>Fungi</taxon>
        <taxon>Dikarya</taxon>
        <taxon>Basidiomycota</taxon>
        <taxon>Agaricomycotina</taxon>
        <taxon>Agaricomycetes</taxon>
        <taxon>Agaricomycetidae</taxon>
        <taxon>Boletales</taxon>
        <taxon>Sclerodermatineae</taxon>
        <taxon>Sclerodermataceae</taxon>
        <taxon>Scleroderma</taxon>
    </lineage>
</organism>
<keyword evidence="6" id="KW-0325">Glycoprotein</keyword>
<dbReference type="SUPFAM" id="SSF117100">
    <property type="entry name" value="Beta-galactosidase LacA, domain 3"/>
    <property type="match status" value="1"/>
</dbReference>
<evidence type="ECO:0000313" key="12">
    <source>
        <dbReference type="Proteomes" id="UP000053989"/>
    </source>
</evidence>
<feature type="domain" description="Beta-galactosidase" evidence="10">
    <location>
        <begin position="427"/>
        <end position="610"/>
    </location>
</feature>
<dbReference type="EC" id="3.2.1.23" evidence="3"/>
<evidence type="ECO:0000256" key="4">
    <source>
        <dbReference type="ARBA" id="ARBA00022729"/>
    </source>
</evidence>
<dbReference type="InterPro" id="IPR001944">
    <property type="entry name" value="Glycoside_Hdrlase_35"/>
</dbReference>
<evidence type="ECO:0000256" key="5">
    <source>
        <dbReference type="ARBA" id="ARBA00022801"/>
    </source>
</evidence>
<dbReference type="Proteomes" id="UP000053989">
    <property type="component" value="Unassembled WGS sequence"/>
</dbReference>
<dbReference type="SMART" id="SM01029">
    <property type="entry name" value="BetaGal_dom2"/>
    <property type="match status" value="1"/>
</dbReference>
<reference evidence="11 12" key="1">
    <citation type="submission" date="2014-04" db="EMBL/GenBank/DDBJ databases">
        <authorList>
            <consortium name="DOE Joint Genome Institute"/>
            <person name="Kuo A."/>
            <person name="Kohler A."/>
            <person name="Nagy L.G."/>
            <person name="Floudas D."/>
            <person name="Copeland A."/>
            <person name="Barry K.W."/>
            <person name="Cichocki N."/>
            <person name="Veneault-Fourrey C."/>
            <person name="LaButti K."/>
            <person name="Lindquist E.A."/>
            <person name="Lipzen A."/>
            <person name="Lundell T."/>
            <person name="Morin E."/>
            <person name="Murat C."/>
            <person name="Sun H."/>
            <person name="Tunlid A."/>
            <person name="Henrissat B."/>
            <person name="Grigoriev I.V."/>
            <person name="Hibbett D.S."/>
            <person name="Martin F."/>
            <person name="Nordberg H.P."/>
            <person name="Cantor M.N."/>
            <person name="Hua S.X."/>
        </authorList>
    </citation>
    <scope>NUCLEOTIDE SEQUENCE [LARGE SCALE GENOMIC DNA]</scope>
    <source>
        <strain evidence="11 12">Foug A</strain>
    </source>
</reference>